<dbReference type="PRINTS" id="PR00783">
    <property type="entry name" value="MINTRINSICP"/>
</dbReference>
<dbReference type="Gene3D" id="1.20.1080.10">
    <property type="entry name" value="Glycerol uptake facilitator protein"/>
    <property type="match status" value="1"/>
</dbReference>
<keyword evidence="5 9" id="KW-1133">Transmembrane helix</keyword>
<keyword evidence="4 8" id="KW-0812">Transmembrane</keyword>
<comment type="similarity">
    <text evidence="2 8">Belongs to the MIP/aquaporin (TC 1.A.8) family.</text>
</comment>
<evidence type="ECO:0000256" key="4">
    <source>
        <dbReference type="ARBA" id="ARBA00022692"/>
    </source>
</evidence>
<feature type="transmembrane region" description="Helical" evidence="9">
    <location>
        <begin position="56"/>
        <end position="77"/>
    </location>
</feature>
<feature type="transmembrane region" description="Helical" evidence="9">
    <location>
        <begin position="26"/>
        <end position="50"/>
    </location>
</feature>
<dbReference type="PANTHER" id="PTHR43829">
    <property type="entry name" value="AQUAPORIN OR AQUAGLYCEROPORIN RELATED"/>
    <property type="match status" value="1"/>
</dbReference>
<evidence type="ECO:0000256" key="8">
    <source>
        <dbReference type="RuleBase" id="RU000477"/>
    </source>
</evidence>
<keyword evidence="6 9" id="KW-0472">Membrane</keyword>
<dbReference type="Pfam" id="PF00230">
    <property type="entry name" value="MIP"/>
    <property type="match status" value="1"/>
</dbReference>
<evidence type="ECO:0000256" key="6">
    <source>
        <dbReference type="ARBA" id="ARBA00023136"/>
    </source>
</evidence>
<protein>
    <submittedName>
        <fullName evidence="10">Aquaporin-9-like protein</fullName>
    </submittedName>
</protein>
<accession>A0A443RH30</accession>
<evidence type="ECO:0000256" key="9">
    <source>
        <dbReference type="SAM" id="Phobius"/>
    </source>
</evidence>
<evidence type="ECO:0000256" key="2">
    <source>
        <dbReference type="ARBA" id="ARBA00006175"/>
    </source>
</evidence>
<dbReference type="GO" id="GO:0015250">
    <property type="term" value="F:water channel activity"/>
    <property type="evidence" value="ECO:0007669"/>
    <property type="project" value="TreeGrafter"/>
</dbReference>
<organism evidence="10 11">
    <name type="scientific">Dinothrombium tinctorium</name>
    <dbReference type="NCBI Taxonomy" id="1965070"/>
    <lineage>
        <taxon>Eukaryota</taxon>
        <taxon>Metazoa</taxon>
        <taxon>Ecdysozoa</taxon>
        <taxon>Arthropoda</taxon>
        <taxon>Chelicerata</taxon>
        <taxon>Arachnida</taxon>
        <taxon>Acari</taxon>
        <taxon>Acariformes</taxon>
        <taxon>Trombidiformes</taxon>
        <taxon>Prostigmata</taxon>
        <taxon>Anystina</taxon>
        <taxon>Parasitengona</taxon>
        <taxon>Trombidioidea</taxon>
        <taxon>Trombidiidae</taxon>
        <taxon>Dinothrombium</taxon>
    </lineage>
</organism>
<dbReference type="PANTHER" id="PTHR43829:SF9">
    <property type="entry name" value="AQUAPORIN-9"/>
    <property type="match status" value="1"/>
</dbReference>
<dbReference type="Proteomes" id="UP000285301">
    <property type="component" value="Unassembled WGS sequence"/>
</dbReference>
<dbReference type="OrthoDB" id="3222at2759"/>
<feature type="transmembrane region" description="Helical" evidence="9">
    <location>
        <begin position="154"/>
        <end position="175"/>
    </location>
</feature>
<comment type="caution">
    <text evidence="10">The sequence shown here is derived from an EMBL/GenBank/DDBJ whole genome shotgun (WGS) entry which is preliminary data.</text>
</comment>
<evidence type="ECO:0000256" key="3">
    <source>
        <dbReference type="ARBA" id="ARBA00022448"/>
    </source>
</evidence>
<dbReference type="AlphaFoldDB" id="A0A443RH30"/>
<dbReference type="GO" id="GO:0016323">
    <property type="term" value="C:basolateral plasma membrane"/>
    <property type="evidence" value="ECO:0007669"/>
    <property type="project" value="TreeGrafter"/>
</dbReference>
<feature type="transmembrane region" description="Helical" evidence="9">
    <location>
        <begin position="239"/>
        <end position="261"/>
    </location>
</feature>
<sequence length="274" mass="29914">MVEITFDRVNTFFRRMKFENQLIKQLIAEFFASFILVFMIDSAVATYGFLSKEADMLAIAVVAGVALYLALMVGAAAGAGHSTPIVTVALASVNKFPWTQVPSFMLVHHLGGMAAAVLTYINCYDAVELLENKFGNKSVALIFTSFPSEHTTPLGAFVDQFICCALIMYAVMVFLDEKHPLFVASAVKPSLGFILCGIVLCFELNTGAAVNPSRDLIGRLFLYIVGYGNDVFSPLDGNYWWTAGLIGPHLGAIAGTWLYYITIEAHHEDISGQN</sequence>
<feature type="transmembrane region" description="Helical" evidence="9">
    <location>
        <begin position="181"/>
        <end position="204"/>
    </location>
</feature>
<evidence type="ECO:0000313" key="11">
    <source>
        <dbReference type="Proteomes" id="UP000285301"/>
    </source>
</evidence>
<dbReference type="SUPFAM" id="SSF81338">
    <property type="entry name" value="Aquaporin-like"/>
    <property type="match status" value="1"/>
</dbReference>
<dbReference type="GO" id="GO:0015254">
    <property type="term" value="F:glycerol channel activity"/>
    <property type="evidence" value="ECO:0007669"/>
    <property type="project" value="TreeGrafter"/>
</dbReference>
<evidence type="ECO:0000313" key="10">
    <source>
        <dbReference type="EMBL" id="RWS14557.1"/>
    </source>
</evidence>
<dbReference type="STRING" id="1965070.A0A443RH30"/>
<gene>
    <name evidence="10" type="ORF">B4U79_15448</name>
</gene>
<dbReference type="EMBL" id="NCKU01000691">
    <property type="protein sequence ID" value="RWS14557.1"/>
    <property type="molecule type" value="Genomic_DNA"/>
</dbReference>
<proteinExistence type="inferred from homology"/>
<dbReference type="InterPro" id="IPR000425">
    <property type="entry name" value="MIP"/>
</dbReference>
<comment type="subcellular location">
    <subcellularLocation>
        <location evidence="1">Membrane</location>
        <topology evidence="1">Multi-pass membrane protein</topology>
    </subcellularLocation>
</comment>
<reference evidence="10 11" key="1">
    <citation type="journal article" date="2018" name="Gigascience">
        <title>Genomes of trombidid mites reveal novel predicted allergens and laterally-transferred genes associated with secondary metabolism.</title>
        <authorList>
            <person name="Dong X."/>
            <person name="Chaisiri K."/>
            <person name="Xia D."/>
            <person name="Armstrong S.D."/>
            <person name="Fang Y."/>
            <person name="Donnelly M.J."/>
            <person name="Kadowaki T."/>
            <person name="McGarry J.W."/>
            <person name="Darby A.C."/>
            <person name="Makepeace B.L."/>
        </authorList>
    </citation>
    <scope>NUCLEOTIDE SEQUENCE [LARGE SCALE GENOMIC DNA]</scope>
    <source>
        <strain evidence="10">UoL-WK</strain>
    </source>
</reference>
<dbReference type="InterPro" id="IPR050363">
    <property type="entry name" value="MIP/Aquaporin"/>
</dbReference>
<comment type="function">
    <text evidence="7">Aquaglyceroporin that may modulate the water content and osmolytes during anhydrobiosis.</text>
</comment>
<evidence type="ECO:0000256" key="7">
    <source>
        <dbReference type="ARBA" id="ARBA00045280"/>
    </source>
</evidence>
<name>A0A443RH30_9ACAR</name>
<keyword evidence="3 8" id="KW-0813">Transport</keyword>
<keyword evidence="11" id="KW-1185">Reference proteome</keyword>
<evidence type="ECO:0000256" key="5">
    <source>
        <dbReference type="ARBA" id="ARBA00022989"/>
    </source>
</evidence>
<evidence type="ECO:0000256" key="1">
    <source>
        <dbReference type="ARBA" id="ARBA00004141"/>
    </source>
</evidence>
<dbReference type="InterPro" id="IPR023271">
    <property type="entry name" value="Aquaporin-like"/>
</dbReference>